<name>A0A0A3AUF7_9PAST</name>
<dbReference type="InterPro" id="IPR050638">
    <property type="entry name" value="AA-Vitamin_Transporters"/>
</dbReference>
<gene>
    <name evidence="8" type="ORF">OA57_04710</name>
</gene>
<evidence type="ECO:0000256" key="3">
    <source>
        <dbReference type="ARBA" id="ARBA00022692"/>
    </source>
</evidence>
<evidence type="ECO:0000313" key="8">
    <source>
        <dbReference type="EMBL" id="KGQ70670.1"/>
    </source>
</evidence>
<comment type="caution">
    <text evidence="8">The sequence shown here is derived from an EMBL/GenBank/DDBJ whole genome shotgun (WGS) entry which is preliminary data.</text>
</comment>
<evidence type="ECO:0000256" key="6">
    <source>
        <dbReference type="SAM" id="Phobius"/>
    </source>
</evidence>
<feature type="domain" description="EamA" evidence="7">
    <location>
        <begin position="158"/>
        <end position="294"/>
    </location>
</feature>
<proteinExistence type="predicted"/>
<comment type="subcellular location">
    <subcellularLocation>
        <location evidence="1">Cell membrane</location>
        <topology evidence="1">Multi-pass membrane protein</topology>
    </subcellularLocation>
</comment>
<feature type="domain" description="EamA" evidence="7">
    <location>
        <begin position="14"/>
        <end position="146"/>
    </location>
</feature>
<dbReference type="STRING" id="505317.OA57_04710"/>
<dbReference type="Pfam" id="PF00892">
    <property type="entry name" value="EamA"/>
    <property type="match status" value="2"/>
</dbReference>
<feature type="transmembrane region" description="Helical" evidence="6">
    <location>
        <begin position="256"/>
        <end position="273"/>
    </location>
</feature>
<dbReference type="EMBL" id="JSUM01000006">
    <property type="protein sequence ID" value="KGQ70670.1"/>
    <property type="molecule type" value="Genomic_DNA"/>
</dbReference>
<feature type="transmembrane region" description="Helical" evidence="6">
    <location>
        <begin position="96"/>
        <end position="122"/>
    </location>
</feature>
<keyword evidence="9" id="KW-1185">Reference proteome</keyword>
<accession>A0A0A3AUF7</accession>
<keyword evidence="2" id="KW-1003">Cell membrane</keyword>
<dbReference type="PANTHER" id="PTHR32322">
    <property type="entry name" value="INNER MEMBRANE TRANSPORTER"/>
    <property type="match status" value="1"/>
</dbReference>
<keyword evidence="5 6" id="KW-0472">Membrane</keyword>
<sequence>MLNQSAVAPNQALKGHLIVFLTIVTWGTTYVATKVLLQDFRPLEILVIRFVIGFIALYLIYPRRLPFTDWRQEGYFAAAGLSGITLYFLLENIALLYTQAINVGIIIAVAPLLTALFNLLFLGGEKPSVRFYSGFTLAMIGVVLISLQNNTELQLNPFGDLLAFLAALVWAIYSILMRKISEFGYRTLQTTRRTFFYGLLFMSPPVFLTDFQLSFDKILRPDNLLNILFLGLCASAICFVSWNYAVKILGAVKTSLYIYLVPVITVISAVWILNEKLTWLAAIGIVFTLLGLAISERKK</sequence>
<organism evidence="8 9">
    <name type="scientific">Chelonobacter oris</name>
    <dbReference type="NCBI Taxonomy" id="505317"/>
    <lineage>
        <taxon>Bacteria</taxon>
        <taxon>Pseudomonadati</taxon>
        <taxon>Pseudomonadota</taxon>
        <taxon>Gammaproteobacteria</taxon>
        <taxon>Pasteurellales</taxon>
        <taxon>Pasteurellaceae</taxon>
        <taxon>Chelonobacter</taxon>
    </lineage>
</organism>
<dbReference type="PANTHER" id="PTHR32322:SF18">
    <property type="entry name" value="S-ADENOSYLMETHIONINE_S-ADENOSYLHOMOCYSTEINE TRANSPORTER"/>
    <property type="match status" value="1"/>
</dbReference>
<dbReference type="OrthoDB" id="4167046at2"/>
<evidence type="ECO:0000256" key="2">
    <source>
        <dbReference type="ARBA" id="ARBA00022475"/>
    </source>
</evidence>
<dbReference type="SUPFAM" id="SSF103481">
    <property type="entry name" value="Multidrug resistance efflux transporter EmrE"/>
    <property type="match status" value="2"/>
</dbReference>
<feature type="transmembrane region" description="Helical" evidence="6">
    <location>
        <begin position="194"/>
        <end position="213"/>
    </location>
</feature>
<dbReference type="Proteomes" id="UP000030380">
    <property type="component" value="Unassembled WGS sequence"/>
</dbReference>
<feature type="transmembrane region" description="Helical" evidence="6">
    <location>
        <begin position="73"/>
        <end position="90"/>
    </location>
</feature>
<feature type="transmembrane region" description="Helical" evidence="6">
    <location>
        <begin position="279"/>
        <end position="295"/>
    </location>
</feature>
<feature type="transmembrane region" description="Helical" evidence="6">
    <location>
        <begin position="153"/>
        <end position="173"/>
    </location>
</feature>
<evidence type="ECO:0000256" key="5">
    <source>
        <dbReference type="ARBA" id="ARBA00023136"/>
    </source>
</evidence>
<reference evidence="8 9" key="1">
    <citation type="submission" date="2014-11" db="EMBL/GenBank/DDBJ databases">
        <title>Draft genome sequence of Chelonobacter oris 1662T, associated with respiratory disease in Hermann's Tortoises.</title>
        <authorList>
            <person name="Kudirkiene E."/>
            <person name="Hansen M.J."/>
            <person name="Bojesen A.M."/>
        </authorList>
    </citation>
    <scope>NUCLEOTIDE SEQUENCE [LARGE SCALE GENOMIC DNA]</scope>
    <source>
        <strain evidence="8 9">1662</strain>
    </source>
</reference>
<evidence type="ECO:0000256" key="1">
    <source>
        <dbReference type="ARBA" id="ARBA00004651"/>
    </source>
</evidence>
<feature type="transmembrane region" description="Helical" evidence="6">
    <location>
        <begin position="129"/>
        <end position="147"/>
    </location>
</feature>
<dbReference type="AlphaFoldDB" id="A0A0A3AUF7"/>
<feature type="transmembrane region" description="Helical" evidence="6">
    <location>
        <begin position="43"/>
        <end position="61"/>
    </location>
</feature>
<dbReference type="GO" id="GO:0005886">
    <property type="term" value="C:plasma membrane"/>
    <property type="evidence" value="ECO:0007669"/>
    <property type="project" value="UniProtKB-SubCell"/>
</dbReference>
<evidence type="ECO:0000256" key="4">
    <source>
        <dbReference type="ARBA" id="ARBA00022989"/>
    </source>
</evidence>
<evidence type="ECO:0000259" key="7">
    <source>
        <dbReference type="Pfam" id="PF00892"/>
    </source>
</evidence>
<protein>
    <submittedName>
        <fullName evidence="8">Multidrug transporter</fullName>
    </submittedName>
</protein>
<evidence type="ECO:0000313" key="9">
    <source>
        <dbReference type="Proteomes" id="UP000030380"/>
    </source>
</evidence>
<feature type="transmembrane region" description="Helical" evidence="6">
    <location>
        <begin position="225"/>
        <end position="244"/>
    </location>
</feature>
<dbReference type="InterPro" id="IPR037185">
    <property type="entry name" value="EmrE-like"/>
</dbReference>
<dbReference type="InterPro" id="IPR000620">
    <property type="entry name" value="EamA_dom"/>
</dbReference>
<feature type="transmembrane region" description="Helical" evidence="6">
    <location>
        <begin position="12"/>
        <end position="31"/>
    </location>
</feature>
<keyword evidence="3 6" id="KW-0812">Transmembrane</keyword>
<keyword evidence="4 6" id="KW-1133">Transmembrane helix</keyword>
<dbReference type="RefSeq" id="WP_034614084.1">
    <property type="nucleotide sequence ID" value="NZ_JSUM01000006.1"/>
</dbReference>